<protein>
    <submittedName>
        <fullName evidence="1">Uncharacterized protein</fullName>
    </submittedName>
</protein>
<reference evidence="1" key="2">
    <citation type="journal article" date="2015" name="Fish Shellfish Immunol.">
        <title>Early steps in the European eel (Anguilla anguilla)-Vibrio vulnificus interaction in the gills: Role of the RtxA13 toxin.</title>
        <authorList>
            <person name="Callol A."/>
            <person name="Pajuelo D."/>
            <person name="Ebbesson L."/>
            <person name="Teles M."/>
            <person name="MacKenzie S."/>
            <person name="Amaro C."/>
        </authorList>
    </citation>
    <scope>NUCLEOTIDE SEQUENCE</scope>
</reference>
<dbReference type="EMBL" id="GBXM01011464">
    <property type="protein sequence ID" value="JAH97113.1"/>
    <property type="molecule type" value="Transcribed_RNA"/>
</dbReference>
<evidence type="ECO:0000313" key="1">
    <source>
        <dbReference type="EMBL" id="JAH97113.1"/>
    </source>
</evidence>
<name>A0A0E9X5Y7_ANGAN</name>
<reference evidence="1" key="1">
    <citation type="submission" date="2014-11" db="EMBL/GenBank/DDBJ databases">
        <authorList>
            <person name="Amaro Gonzalez C."/>
        </authorList>
    </citation>
    <scope>NUCLEOTIDE SEQUENCE</scope>
</reference>
<dbReference type="AlphaFoldDB" id="A0A0E9X5Y7"/>
<accession>A0A0E9X5Y7</accession>
<organism evidence="1">
    <name type="scientific">Anguilla anguilla</name>
    <name type="common">European freshwater eel</name>
    <name type="synonym">Muraena anguilla</name>
    <dbReference type="NCBI Taxonomy" id="7936"/>
    <lineage>
        <taxon>Eukaryota</taxon>
        <taxon>Metazoa</taxon>
        <taxon>Chordata</taxon>
        <taxon>Craniata</taxon>
        <taxon>Vertebrata</taxon>
        <taxon>Euteleostomi</taxon>
        <taxon>Actinopterygii</taxon>
        <taxon>Neopterygii</taxon>
        <taxon>Teleostei</taxon>
        <taxon>Anguilliformes</taxon>
        <taxon>Anguillidae</taxon>
        <taxon>Anguilla</taxon>
    </lineage>
</organism>
<proteinExistence type="predicted"/>
<sequence>MAAMTTDNLHRGSPKKKKNYPYFTVVPDALPGSSKGVSRSGPWRLALIFTHCGTLILKQDCSHRQGTDLVLDRLVMG</sequence>